<dbReference type="RefSeq" id="WP_339383038.1">
    <property type="nucleotide sequence ID" value="NZ_CAWPQU010000002.1"/>
</dbReference>
<evidence type="ECO:0000256" key="1">
    <source>
        <dbReference type="SAM" id="SignalP"/>
    </source>
</evidence>
<organism evidence="2 3">
    <name type="scientific">Phormidium tenue FACHB-1050</name>
    <dbReference type="NCBI Taxonomy" id="2692857"/>
    <lineage>
        <taxon>Bacteria</taxon>
        <taxon>Bacillati</taxon>
        <taxon>Cyanobacteriota</taxon>
        <taxon>Cyanophyceae</taxon>
        <taxon>Oscillatoriophycideae</taxon>
        <taxon>Oscillatoriales</taxon>
        <taxon>Oscillatoriaceae</taxon>
        <taxon>Phormidium</taxon>
    </lineage>
</organism>
<sequence length="152" mass="16345">MLTKLKTKKGSVRIFGLFVLSTLAATACSFNVSTATLENIKMCVEKPENQTCASDTVQFDTATPKIFATADLKFAPEGTKVKIDWKYLGGDTAKTTDIASIDLVTESDTNFVSSNLNAPSNGFPEGNYEVVISLGTDNSKPISKKFSISKSQ</sequence>
<name>A0ABR8C9J0_9CYAN</name>
<dbReference type="Proteomes" id="UP000618445">
    <property type="component" value="Unassembled WGS sequence"/>
</dbReference>
<keyword evidence="1" id="KW-0732">Signal</keyword>
<protein>
    <recommendedName>
        <fullName evidence="4">Lipoprotein</fullName>
    </recommendedName>
</protein>
<feature type="signal peptide" evidence="1">
    <location>
        <begin position="1"/>
        <end position="24"/>
    </location>
</feature>
<dbReference type="PROSITE" id="PS51257">
    <property type="entry name" value="PROKAR_LIPOPROTEIN"/>
    <property type="match status" value="1"/>
</dbReference>
<evidence type="ECO:0008006" key="4">
    <source>
        <dbReference type="Google" id="ProtNLM"/>
    </source>
</evidence>
<evidence type="ECO:0000313" key="2">
    <source>
        <dbReference type="EMBL" id="MBD2316948.1"/>
    </source>
</evidence>
<evidence type="ECO:0000313" key="3">
    <source>
        <dbReference type="Proteomes" id="UP000618445"/>
    </source>
</evidence>
<gene>
    <name evidence="2" type="ORF">H6G05_08820</name>
</gene>
<comment type="caution">
    <text evidence="2">The sequence shown here is derived from an EMBL/GenBank/DDBJ whole genome shotgun (WGS) entry which is preliminary data.</text>
</comment>
<feature type="chain" id="PRO_5045321474" description="Lipoprotein" evidence="1">
    <location>
        <begin position="25"/>
        <end position="152"/>
    </location>
</feature>
<proteinExistence type="predicted"/>
<reference evidence="2 3" key="1">
    <citation type="journal article" date="2020" name="ISME J.">
        <title>Comparative genomics reveals insights into cyanobacterial evolution and habitat adaptation.</title>
        <authorList>
            <person name="Chen M.Y."/>
            <person name="Teng W.K."/>
            <person name="Zhao L."/>
            <person name="Hu C.X."/>
            <person name="Zhou Y.K."/>
            <person name="Han B.P."/>
            <person name="Song L.R."/>
            <person name="Shu W.S."/>
        </authorList>
    </citation>
    <scope>NUCLEOTIDE SEQUENCE [LARGE SCALE GENOMIC DNA]</scope>
    <source>
        <strain evidence="2 3">FACHB-1050</strain>
    </source>
</reference>
<dbReference type="EMBL" id="JACJQY010000010">
    <property type="protein sequence ID" value="MBD2316948.1"/>
    <property type="molecule type" value="Genomic_DNA"/>
</dbReference>
<accession>A0ABR8C9J0</accession>
<keyword evidence="3" id="KW-1185">Reference proteome</keyword>